<organism evidence="2 3">
    <name type="scientific">Thiothrix eikelboomii</name>
    <dbReference type="NCBI Taxonomy" id="92487"/>
    <lineage>
        <taxon>Bacteria</taxon>
        <taxon>Pseudomonadati</taxon>
        <taxon>Pseudomonadota</taxon>
        <taxon>Gammaproteobacteria</taxon>
        <taxon>Thiotrichales</taxon>
        <taxon>Thiotrichaceae</taxon>
        <taxon>Thiothrix</taxon>
    </lineage>
</organism>
<gene>
    <name evidence="2" type="ORF">SAMN02745130_01511</name>
</gene>
<comment type="similarity">
    <text evidence="1">Belongs to the TmoD/XamoD family.</text>
</comment>
<reference evidence="2 3" key="1">
    <citation type="submission" date="2017-02" db="EMBL/GenBank/DDBJ databases">
        <authorList>
            <person name="Peterson S.W."/>
        </authorList>
    </citation>
    <scope>NUCLEOTIDE SEQUENCE [LARGE SCALE GENOMIC DNA]</scope>
    <source>
        <strain evidence="2 3">ATCC 49788</strain>
    </source>
</reference>
<dbReference type="OrthoDB" id="9805636at2"/>
<keyword evidence="2" id="KW-0560">Oxidoreductase</keyword>
<dbReference type="RefSeq" id="WP_078921983.1">
    <property type="nucleotide sequence ID" value="NZ_FUYB01000005.1"/>
</dbReference>
<keyword evidence="2" id="KW-0503">Monooxygenase</keyword>
<dbReference type="Pfam" id="PF02406">
    <property type="entry name" value="MmoB_DmpM"/>
    <property type="match status" value="1"/>
</dbReference>
<dbReference type="Proteomes" id="UP000190460">
    <property type="component" value="Unassembled WGS sequence"/>
</dbReference>
<dbReference type="Gene3D" id="3.90.56.10">
    <property type="entry name" value="Monooxygenase component MmoB/DmpM"/>
    <property type="match status" value="1"/>
</dbReference>
<evidence type="ECO:0000313" key="2">
    <source>
        <dbReference type="EMBL" id="SKA75343.1"/>
    </source>
</evidence>
<keyword evidence="3" id="KW-1185">Reference proteome</keyword>
<accession>A0A1T4WDH8</accession>
<proteinExistence type="inferred from homology"/>
<evidence type="ECO:0000256" key="1">
    <source>
        <dbReference type="ARBA" id="ARBA00006313"/>
    </source>
</evidence>
<name>A0A1T4WDH8_9GAMM</name>
<evidence type="ECO:0000313" key="3">
    <source>
        <dbReference type="Proteomes" id="UP000190460"/>
    </source>
</evidence>
<dbReference type="InterPro" id="IPR036889">
    <property type="entry name" value="mOase_MmoB_DmpM_sf"/>
</dbReference>
<dbReference type="AlphaFoldDB" id="A0A1T4WDH8"/>
<dbReference type="EMBL" id="FUYB01000005">
    <property type="protein sequence ID" value="SKA75343.1"/>
    <property type="molecule type" value="Genomic_DNA"/>
</dbReference>
<dbReference type="SUPFAM" id="SSF56029">
    <property type="entry name" value="Monooxygenase (hydroxylase) regulatory protein"/>
    <property type="match status" value="1"/>
</dbReference>
<sequence>MSEHKVFMIFQNTADAQPFISAFAQENSAATLDYQPGMVRIEGLGELGITQAVVSELAGREVNLQELHLTLISLSGNIDEDDDYFRITRH</sequence>
<protein>
    <submittedName>
        <fullName evidence="2">Phenol 2-monooxygenase P2 subunit</fullName>
    </submittedName>
</protein>
<dbReference type="GO" id="GO:0004497">
    <property type="term" value="F:monooxygenase activity"/>
    <property type="evidence" value="ECO:0007669"/>
    <property type="project" value="UniProtKB-KW"/>
</dbReference>
<dbReference type="STRING" id="92487.SAMN02745130_01511"/>
<dbReference type="InterPro" id="IPR003454">
    <property type="entry name" value="MOase_MmoB_DmpM"/>
</dbReference>